<dbReference type="RefSeq" id="WP_105912146.1">
    <property type="nucleotide sequence ID" value="NZ_NXGH01000022.1"/>
</dbReference>
<accession>A0A2S9SQK5</accession>
<evidence type="ECO:0000256" key="1">
    <source>
        <dbReference type="SAM" id="Phobius"/>
    </source>
</evidence>
<dbReference type="Proteomes" id="UP000238649">
    <property type="component" value="Unassembled WGS sequence"/>
</dbReference>
<evidence type="ECO:0000313" key="2">
    <source>
        <dbReference type="EMBL" id="PRM88877.1"/>
    </source>
</evidence>
<feature type="transmembrane region" description="Helical" evidence="1">
    <location>
        <begin position="258"/>
        <end position="281"/>
    </location>
</feature>
<organism evidence="2 3">
    <name type="scientific">Aliarcobacter cryaerophilus</name>
    <dbReference type="NCBI Taxonomy" id="28198"/>
    <lineage>
        <taxon>Bacteria</taxon>
        <taxon>Pseudomonadati</taxon>
        <taxon>Campylobacterota</taxon>
        <taxon>Epsilonproteobacteria</taxon>
        <taxon>Campylobacterales</taxon>
        <taxon>Arcobacteraceae</taxon>
        <taxon>Aliarcobacter</taxon>
    </lineage>
</organism>
<dbReference type="SUPFAM" id="SSF52218">
    <property type="entry name" value="Flavoproteins"/>
    <property type="match status" value="1"/>
</dbReference>
<protein>
    <submittedName>
        <fullName evidence="2">Dialkylrecorsinol condensing enzyme</fullName>
    </submittedName>
</protein>
<comment type="caution">
    <text evidence="2">The sequence shown here is derived from an EMBL/GenBank/DDBJ whole genome shotgun (WGS) entry which is preliminary data.</text>
</comment>
<sequence length="315" mass="36484">MNQKKILVLSYSQTGQLNNLVENFTKPFLGNENFELIFKNIKPKKDYPFPWDFMTFMDTFPESVYMVPCELENIEDDENNYDLIILAYTVWFLSPSIPISSFLQSSYAKKKFKDKPVITLIACRNMWIMAQEKIKKLLDDLSATLIDNVVLVDKGSSLETFITTPRWMLTGKKDSFFGLSSAGIDENEIIKSQRFGKALVQALEQNKEKEKKSLLQGLKAVEVDIKLIKSEKIGNKSFLIWGKLIRKIGNFGDKKRRIVVMLYLVFLILMILIVVPINMIVQTILRKLNKNSILKQKEFYELPSGSKDFKMKEFL</sequence>
<dbReference type="Gene3D" id="3.40.50.360">
    <property type="match status" value="1"/>
</dbReference>
<dbReference type="EMBL" id="NXGH01000022">
    <property type="protein sequence ID" value="PRM88877.1"/>
    <property type="molecule type" value="Genomic_DNA"/>
</dbReference>
<evidence type="ECO:0000313" key="3">
    <source>
        <dbReference type="Proteomes" id="UP000238649"/>
    </source>
</evidence>
<reference evidence="2 3" key="1">
    <citation type="submission" date="2017-09" db="EMBL/GenBank/DDBJ databases">
        <title>Reassesment of A. cryaerophilus.</title>
        <authorList>
            <person name="Perez-Cataluna A."/>
            <person name="Collado L."/>
            <person name="Salgado O."/>
            <person name="Lefinanco V."/>
            <person name="Figueras M.J."/>
        </authorList>
    </citation>
    <scope>NUCLEOTIDE SEQUENCE [LARGE SCALE GENOMIC DNA]</scope>
    <source>
        <strain evidence="2 3">LMG 9871</strain>
    </source>
</reference>
<dbReference type="OrthoDB" id="4547866at2"/>
<dbReference type="AlphaFoldDB" id="A0A2S9SQK5"/>
<keyword evidence="1" id="KW-0812">Transmembrane</keyword>
<proteinExistence type="predicted"/>
<keyword evidence="1" id="KW-0472">Membrane</keyword>
<keyword evidence="1" id="KW-1133">Transmembrane helix</keyword>
<name>A0A2S9SQK5_9BACT</name>
<gene>
    <name evidence="2" type="ORF">CJ671_07760</name>
</gene>
<dbReference type="InterPro" id="IPR029039">
    <property type="entry name" value="Flavoprotein-like_sf"/>
</dbReference>